<sequence length="39" mass="4460">MFFGYRQVVSQWAFSNSLSAVVIHTKDHISLSMIVAFNK</sequence>
<protein>
    <submittedName>
        <fullName evidence="1">Uncharacterized protein</fullName>
    </submittedName>
</protein>
<name>A0A1R4I554_9GAMM</name>
<evidence type="ECO:0000313" key="1">
    <source>
        <dbReference type="EMBL" id="SJN14942.1"/>
    </source>
</evidence>
<evidence type="ECO:0000313" key="2">
    <source>
        <dbReference type="Proteomes" id="UP000196331"/>
    </source>
</evidence>
<organism evidence="1 2">
    <name type="scientific">Halomonas citrativorans</name>
    <dbReference type="NCBI Taxonomy" id="2742612"/>
    <lineage>
        <taxon>Bacteria</taxon>
        <taxon>Pseudomonadati</taxon>
        <taxon>Pseudomonadota</taxon>
        <taxon>Gammaproteobacteria</taxon>
        <taxon>Oceanospirillales</taxon>
        <taxon>Halomonadaceae</taxon>
        <taxon>Halomonas</taxon>
    </lineage>
</organism>
<proteinExistence type="predicted"/>
<accession>A0A1R4I554</accession>
<dbReference type="AlphaFoldDB" id="A0A1R4I554"/>
<gene>
    <name evidence="1" type="ORF">CZ787_17670</name>
</gene>
<comment type="caution">
    <text evidence="1">The sequence shown here is derived from an EMBL/GenBank/DDBJ whole genome shotgun (WGS) entry which is preliminary data.</text>
</comment>
<dbReference type="Proteomes" id="UP000196331">
    <property type="component" value="Unassembled WGS sequence"/>
</dbReference>
<reference evidence="1 2" key="1">
    <citation type="submission" date="2017-02" db="EMBL/GenBank/DDBJ databases">
        <authorList>
            <person name="Dridi B."/>
        </authorList>
    </citation>
    <scope>NUCLEOTIDE SEQUENCE [LARGE SCALE GENOMIC DNA]</scope>
    <source>
        <strain evidence="1 2">JB380</strain>
    </source>
</reference>
<dbReference type="EMBL" id="FUKM01000058">
    <property type="protein sequence ID" value="SJN14942.1"/>
    <property type="molecule type" value="Genomic_DNA"/>
</dbReference>